<dbReference type="STRING" id="905079.L1IC41"/>
<gene>
    <name evidence="1" type="ORF">GUITHDRAFT_147948</name>
</gene>
<name>L1IC41_GUITC</name>
<dbReference type="HOGENOM" id="CLU_2031125_0_0_1"/>
<evidence type="ECO:0000313" key="1">
    <source>
        <dbReference type="EMBL" id="EKX33410.1"/>
    </source>
</evidence>
<dbReference type="GeneID" id="17290146"/>
<reference evidence="3" key="2">
    <citation type="submission" date="2012-11" db="EMBL/GenBank/DDBJ databases">
        <authorList>
            <person name="Kuo A."/>
            <person name="Curtis B.A."/>
            <person name="Tanifuji G."/>
            <person name="Burki F."/>
            <person name="Gruber A."/>
            <person name="Irimia M."/>
            <person name="Maruyama S."/>
            <person name="Arias M.C."/>
            <person name="Ball S.G."/>
            <person name="Gile G.H."/>
            <person name="Hirakawa Y."/>
            <person name="Hopkins J.F."/>
            <person name="Rensing S.A."/>
            <person name="Schmutz J."/>
            <person name="Symeonidi A."/>
            <person name="Elias M."/>
            <person name="Eveleigh R.J."/>
            <person name="Herman E.K."/>
            <person name="Klute M.J."/>
            <person name="Nakayama T."/>
            <person name="Obornik M."/>
            <person name="Reyes-Prieto A."/>
            <person name="Armbrust E.V."/>
            <person name="Aves S.J."/>
            <person name="Beiko R.G."/>
            <person name="Coutinho P."/>
            <person name="Dacks J.B."/>
            <person name="Durnford D.G."/>
            <person name="Fast N.M."/>
            <person name="Green B.R."/>
            <person name="Grisdale C."/>
            <person name="Hempe F."/>
            <person name="Henrissat B."/>
            <person name="Hoppner M.P."/>
            <person name="Ishida K.-I."/>
            <person name="Kim E."/>
            <person name="Koreny L."/>
            <person name="Kroth P.G."/>
            <person name="Liu Y."/>
            <person name="Malik S.-B."/>
            <person name="Maier U.G."/>
            <person name="McRose D."/>
            <person name="Mock T."/>
            <person name="Neilson J.A."/>
            <person name="Onodera N.T."/>
            <person name="Poole A.M."/>
            <person name="Pritham E.J."/>
            <person name="Richards T.A."/>
            <person name="Rocap G."/>
            <person name="Roy S.W."/>
            <person name="Sarai C."/>
            <person name="Schaack S."/>
            <person name="Shirato S."/>
            <person name="Slamovits C.H."/>
            <person name="Spencer D.F."/>
            <person name="Suzuki S."/>
            <person name="Worden A.Z."/>
            <person name="Zauner S."/>
            <person name="Barry K."/>
            <person name="Bell C."/>
            <person name="Bharti A.K."/>
            <person name="Crow J.A."/>
            <person name="Grimwood J."/>
            <person name="Kramer R."/>
            <person name="Lindquist E."/>
            <person name="Lucas S."/>
            <person name="Salamov A."/>
            <person name="McFadden G.I."/>
            <person name="Lane C.E."/>
            <person name="Keeling P.J."/>
            <person name="Gray M.W."/>
            <person name="Grigoriev I.V."/>
            <person name="Archibald J.M."/>
        </authorList>
    </citation>
    <scope>NUCLEOTIDE SEQUENCE</scope>
    <source>
        <strain evidence="3">CCMP2712</strain>
    </source>
</reference>
<organism evidence="1">
    <name type="scientific">Guillardia theta (strain CCMP2712)</name>
    <name type="common">Cryptophyte</name>
    <dbReference type="NCBI Taxonomy" id="905079"/>
    <lineage>
        <taxon>Eukaryota</taxon>
        <taxon>Cryptophyceae</taxon>
        <taxon>Pyrenomonadales</taxon>
        <taxon>Geminigeraceae</taxon>
        <taxon>Guillardia</taxon>
    </lineage>
</organism>
<accession>L1IC41</accession>
<evidence type="ECO:0000313" key="2">
    <source>
        <dbReference type="EnsemblProtists" id="EKX33410"/>
    </source>
</evidence>
<evidence type="ECO:0000313" key="3">
    <source>
        <dbReference type="Proteomes" id="UP000011087"/>
    </source>
</evidence>
<reference evidence="2" key="3">
    <citation type="submission" date="2016-03" db="UniProtKB">
        <authorList>
            <consortium name="EnsemblProtists"/>
        </authorList>
    </citation>
    <scope>IDENTIFICATION</scope>
</reference>
<dbReference type="RefSeq" id="XP_005820390.1">
    <property type="nucleotide sequence ID" value="XM_005820333.1"/>
</dbReference>
<reference evidence="1 3" key="1">
    <citation type="journal article" date="2012" name="Nature">
        <title>Algal genomes reveal evolutionary mosaicism and the fate of nucleomorphs.</title>
        <authorList>
            <consortium name="DOE Joint Genome Institute"/>
            <person name="Curtis B.A."/>
            <person name="Tanifuji G."/>
            <person name="Burki F."/>
            <person name="Gruber A."/>
            <person name="Irimia M."/>
            <person name="Maruyama S."/>
            <person name="Arias M.C."/>
            <person name="Ball S.G."/>
            <person name="Gile G.H."/>
            <person name="Hirakawa Y."/>
            <person name="Hopkins J.F."/>
            <person name="Kuo A."/>
            <person name="Rensing S.A."/>
            <person name="Schmutz J."/>
            <person name="Symeonidi A."/>
            <person name="Elias M."/>
            <person name="Eveleigh R.J."/>
            <person name="Herman E.K."/>
            <person name="Klute M.J."/>
            <person name="Nakayama T."/>
            <person name="Obornik M."/>
            <person name="Reyes-Prieto A."/>
            <person name="Armbrust E.V."/>
            <person name="Aves S.J."/>
            <person name="Beiko R.G."/>
            <person name="Coutinho P."/>
            <person name="Dacks J.B."/>
            <person name="Durnford D.G."/>
            <person name="Fast N.M."/>
            <person name="Green B.R."/>
            <person name="Grisdale C.J."/>
            <person name="Hempel F."/>
            <person name="Henrissat B."/>
            <person name="Hoppner M.P."/>
            <person name="Ishida K."/>
            <person name="Kim E."/>
            <person name="Koreny L."/>
            <person name="Kroth P.G."/>
            <person name="Liu Y."/>
            <person name="Malik S.B."/>
            <person name="Maier U.G."/>
            <person name="McRose D."/>
            <person name="Mock T."/>
            <person name="Neilson J.A."/>
            <person name="Onodera N.T."/>
            <person name="Poole A.M."/>
            <person name="Pritham E.J."/>
            <person name="Richards T.A."/>
            <person name="Rocap G."/>
            <person name="Roy S.W."/>
            <person name="Sarai C."/>
            <person name="Schaack S."/>
            <person name="Shirato S."/>
            <person name="Slamovits C.H."/>
            <person name="Spencer D.F."/>
            <person name="Suzuki S."/>
            <person name="Worden A.Z."/>
            <person name="Zauner S."/>
            <person name="Barry K."/>
            <person name="Bell C."/>
            <person name="Bharti A.K."/>
            <person name="Crow J.A."/>
            <person name="Grimwood J."/>
            <person name="Kramer R."/>
            <person name="Lindquist E."/>
            <person name="Lucas S."/>
            <person name="Salamov A."/>
            <person name="McFadden G.I."/>
            <person name="Lane C.E."/>
            <person name="Keeling P.J."/>
            <person name="Gray M.W."/>
            <person name="Grigoriev I.V."/>
            <person name="Archibald J.M."/>
        </authorList>
    </citation>
    <scope>NUCLEOTIDE SEQUENCE</scope>
    <source>
        <strain evidence="1 3">CCMP2712</strain>
    </source>
</reference>
<dbReference type="Proteomes" id="UP000011087">
    <property type="component" value="Unassembled WGS sequence"/>
</dbReference>
<proteinExistence type="predicted"/>
<dbReference type="EnsemblProtists" id="EKX33410">
    <property type="protein sequence ID" value="EKX33410"/>
    <property type="gene ID" value="GUITHDRAFT_147948"/>
</dbReference>
<dbReference type="AlphaFoldDB" id="L1IC41"/>
<sequence>MESVERRAQGGINEKSMMEAKQRLANLAHGQDTKGIKFSGEALHHLYYSTKFERRGLLLYSIVGNILNPNSSVVPDLRSALQKSLTKSMSSKPLLRVASIGGGPGKFVFSTWRCLQAARSLL</sequence>
<dbReference type="PaxDb" id="55529-EKX33410"/>
<protein>
    <submittedName>
        <fullName evidence="1 2">Uncharacterized protein</fullName>
    </submittedName>
</protein>
<dbReference type="KEGG" id="gtt:GUITHDRAFT_147948"/>
<dbReference type="eggNOG" id="ENOG502SB17">
    <property type="taxonomic scope" value="Eukaryota"/>
</dbReference>
<keyword evidence="3" id="KW-1185">Reference proteome</keyword>
<dbReference type="OrthoDB" id="527344at2759"/>
<dbReference type="EMBL" id="JH993143">
    <property type="protein sequence ID" value="EKX33410.1"/>
    <property type="molecule type" value="Genomic_DNA"/>
</dbReference>